<protein>
    <recommendedName>
        <fullName evidence="7">Carrier domain-containing protein</fullName>
    </recommendedName>
</protein>
<dbReference type="SUPFAM" id="SSF56801">
    <property type="entry name" value="Acetyl-CoA synthetase-like"/>
    <property type="match status" value="2"/>
</dbReference>
<dbReference type="InterPro" id="IPR010060">
    <property type="entry name" value="NRPS_synth"/>
</dbReference>
<dbReference type="InterPro" id="IPR045851">
    <property type="entry name" value="AMP-bd_C_sf"/>
</dbReference>
<dbReference type="PANTHER" id="PTHR45527:SF1">
    <property type="entry name" value="FATTY ACID SYNTHASE"/>
    <property type="match status" value="1"/>
</dbReference>
<dbReference type="NCBIfam" id="TIGR01720">
    <property type="entry name" value="NRPS-para261"/>
    <property type="match status" value="1"/>
</dbReference>
<dbReference type="SUPFAM" id="SSF47336">
    <property type="entry name" value="ACP-like"/>
    <property type="match status" value="2"/>
</dbReference>
<dbReference type="Gene3D" id="3.30.300.30">
    <property type="match status" value="2"/>
</dbReference>
<evidence type="ECO:0000313" key="9">
    <source>
        <dbReference type="Proteomes" id="UP001500707"/>
    </source>
</evidence>
<dbReference type="CDD" id="cd05930">
    <property type="entry name" value="A_NRPS"/>
    <property type="match status" value="2"/>
</dbReference>
<dbReference type="InterPro" id="IPR036736">
    <property type="entry name" value="ACP-like_sf"/>
</dbReference>
<evidence type="ECO:0000256" key="4">
    <source>
        <dbReference type="ARBA" id="ARBA00022737"/>
    </source>
</evidence>
<dbReference type="PANTHER" id="PTHR45527">
    <property type="entry name" value="NONRIBOSOMAL PEPTIDE SYNTHETASE"/>
    <property type="match status" value="1"/>
</dbReference>
<dbReference type="SUPFAM" id="SSF52777">
    <property type="entry name" value="CoA-dependent acyltransferases"/>
    <property type="match status" value="7"/>
</dbReference>
<organism evidence="8 9">
    <name type="scientific">Streptomyces osmaniensis</name>
    <dbReference type="NCBI Taxonomy" id="593134"/>
    <lineage>
        <taxon>Bacteria</taxon>
        <taxon>Bacillati</taxon>
        <taxon>Actinomycetota</taxon>
        <taxon>Actinomycetes</taxon>
        <taxon>Kitasatosporales</taxon>
        <taxon>Streptomycetaceae</taxon>
        <taxon>Streptomyces</taxon>
    </lineage>
</organism>
<feature type="compositionally biased region" description="Polar residues" evidence="6">
    <location>
        <begin position="1233"/>
        <end position="1242"/>
    </location>
</feature>
<feature type="domain" description="Carrier" evidence="7">
    <location>
        <begin position="971"/>
        <end position="1045"/>
    </location>
</feature>
<keyword evidence="3" id="KW-0597">Phosphoprotein</keyword>
<dbReference type="InterPro" id="IPR010071">
    <property type="entry name" value="AA_adenyl_dom"/>
</dbReference>
<evidence type="ECO:0000256" key="2">
    <source>
        <dbReference type="ARBA" id="ARBA00022450"/>
    </source>
</evidence>
<dbReference type="PROSITE" id="PS00455">
    <property type="entry name" value="AMP_BINDING"/>
    <property type="match status" value="2"/>
</dbReference>
<dbReference type="EMBL" id="BAABCE010000004">
    <property type="protein sequence ID" value="GAA3540354.1"/>
    <property type="molecule type" value="Genomic_DNA"/>
</dbReference>
<keyword evidence="5" id="KW-0045">Antibiotic biosynthesis</keyword>
<dbReference type="InterPro" id="IPR020845">
    <property type="entry name" value="AMP-binding_CS"/>
</dbReference>
<name>A0ABP6VVC6_9ACTN</name>
<evidence type="ECO:0000256" key="1">
    <source>
        <dbReference type="ARBA" id="ARBA00001957"/>
    </source>
</evidence>
<dbReference type="Proteomes" id="UP001500707">
    <property type="component" value="Unassembled WGS sequence"/>
</dbReference>
<evidence type="ECO:0000256" key="6">
    <source>
        <dbReference type="SAM" id="MobiDB-lite"/>
    </source>
</evidence>
<comment type="caution">
    <text evidence="8">The sequence shown here is derived from an EMBL/GenBank/DDBJ whole genome shotgun (WGS) entry which is preliminary data.</text>
</comment>
<dbReference type="CDD" id="cd19543">
    <property type="entry name" value="DCL_NRPS"/>
    <property type="match status" value="1"/>
</dbReference>
<evidence type="ECO:0000256" key="3">
    <source>
        <dbReference type="ARBA" id="ARBA00022553"/>
    </source>
</evidence>
<dbReference type="Pfam" id="PF00501">
    <property type="entry name" value="AMP-binding"/>
    <property type="match status" value="2"/>
</dbReference>
<dbReference type="InterPro" id="IPR001242">
    <property type="entry name" value="Condensation_dom"/>
</dbReference>
<dbReference type="InterPro" id="IPR023213">
    <property type="entry name" value="CAT-like_dom_sf"/>
</dbReference>
<dbReference type="InterPro" id="IPR020806">
    <property type="entry name" value="PKS_PP-bd"/>
</dbReference>
<dbReference type="PROSITE" id="PS00012">
    <property type="entry name" value="PHOSPHOPANTETHEINE"/>
    <property type="match status" value="2"/>
</dbReference>
<reference evidence="9" key="1">
    <citation type="journal article" date="2019" name="Int. J. Syst. Evol. Microbiol.">
        <title>The Global Catalogue of Microorganisms (GCM) 10K type strain sequencing project: providing services to taxonomists for standard genome sequencing and annotation.</title>
        <authorList>
            <consortium name="The Broad Institute Genomics Platform"/>
            <consortium name="The Broad Institute Genome Sequencing Center for Infectious Disease"/>
            <person name="Wu L."/>
            <person name="Ma J."/>
        </authorList>
    </citation>
    <scope>NUCLEOTIDE SEQUENCE [LARGE SCALE GENOMIC DNA]</scope>
    <source>
        <strain evidence="9">JCM 17656</strain>
    </source>
</reference>
<dbReference type="PROSITE" id="PS50075">
    <property type="entry name" value="CARRIER"/>
    <property type="match status" value="2"/>
</dbReference>
<dbReference type="RefSeq" id="WP_346181497.1">
    <property type="nucleotide sequence ID" value="NZ_BAABCE010000004.1"/>
</dbReference>
<gene>
    <name evidence="8" type="ORF">GCM10022295_23050</name>
</gene>
<dbReference type="InterPro" id="IPR025110">
    <property type="entry name" value="AMP-bd_C"/>
</dbReference>
<dbReference type="InterPro" id="IPR000873">
    <property type="entry name" value="AMP-dep_synth/lig_dom"/>
</dbReference>
<feature type="region of interest" description="Disordered" evidence="6">
    <location>
        <begin position="1198"/>
        <end position="1268"/>
    </location>
</feature>
<dbReference type="InterPro" id="IPR029058">
    <property type="entry name" value="AB_hydrolase_fold"/>
</dbReference>
<dbReference type="InterPro" id="IPR006162">
    <property type="entry name" value="Ppantetheine_attach_site"/>
</dbReference>
<dbReference type="SMART" id="SM00823">
    <property type="entry name" value="PKS_PP"/>
    <property type="match status" value="2"/>
</dbReference>
<dbReference type="Gene3D" id="3.40.50.1820">
    <property type="entry name" value="alpha/beta hydrolase"/>
    <property type="match status" value="1"/>
</dbReference>
<dbReference type="Gene3D" id="2.30.38.10">
    <property type="entry name" value="Luciferase, Domain 3"/>
    <property type="match status" value="2"/>
</dbReference>
<dbReference type="Gene3D" id="3.30.559.10">
    <property type="entry name" value="Chloramphenicol acetyltransferase-like domain"/>
    <property type="match status" value="4"/>
</dbReference>
<keyword evidence="4" id="KW-0677">Repeat</keyword>
<dbReference type="NCBIfam" id="NF003417">
    <property type="entry name" value="PRK04813.1"/>
    <property type="match status" value="2"/>
</dbReference>
<dbReference type="NCBIfam" id="TIGR01733">
    <property type="entry name" value="AA-adenyl-dom"/>
    <property type="match status" value="2"/>
</dbReference>
<evidence type="ECO:0000259" key="7">
    <source>
        <dbReference type="PROSITE" id="PS50075"/>
    </source>
</evidence>
<dbReference type="InterPro" id="IPR009081">
    <property type="entry name" value="PP-bd_ACP"/>
</dbReference>
<dbReference type="Gene3D" id="3.30.559.30">
    <property type="entry name" value="Nonribosomal peptide synthetase, condensation domain"/>
    <property type="match status" value="3"/>
</dbReference>
<keyword evidence="2" id="KW-0596">Phosphopantetheine</keyword>
<feature type="domain" description="Carrier" evidence="7">
    <location>
        <begin position="2611"/>
        <end position="2685"/>
    </location>
</feature>
<dbReference type="Pfam" id="PF00550">
    <property type="entry name" value="PP-binding"/>
    <property type="match status" value="2"/>
</dbReference>
<dbReference type="Gene3D" id="1.10.1200.10">
    <property type="entry name" value="ACP-like"/>
    <property type="match status" value="1"/>
</dbReference>
<evidence type="ECO:0000256" key="5">
    <source>
        <dbReference type="ARBA" id="ARBA00023194"/>
    </source>
</evidence>
<dbReference type="Pfam" id="PF13193">
    <property type="entry name" value="AMP-binding_C"/>
    <property type="match status" value="2"/>
</dbReference>
<sequence>MTTNRGAVLPLTAAQAEIWFDEQFATGPLGYNMADYIDLRGPLDPDLLGRALGRLGHEAEGLRVQFVEEDGAPGQIIRPLAQLPLKRLDFAGQPEPLAAAEAWMRADHADPLKVTDFPLFRGALIHLGPGHHLLYLCMHHILADGFSRALLYPKLAALYTRLASGEDEHALDADAMPPFHRLLDAERDYLDSAHVERDRKHWTTRLTAGAHGPAPELVSLSARQPAPGRSALRHTARLSAEATDALRALARDGKVTMPVVMVAAAAAYTQRATGVDRPLLTLPVTGRVGAASREIPGMLANYLPLAVPVRPGTTRTQLLRQAWIEVSGALKNQRYRGDRVRRDIGLRTDDRRPFGPFINVLNQDPALAFADACDGTVVNLSTGIVNDLIITVLNTADGSMEIHLDGNPELYTSAELATHLARFEAFLTDLAALPADQPVGRIGLGAPGEPRGLLGTWDRDAEQAHYEGLVERVRAVAATSPDAVAVSDGTESVTYRELLTRAAGVAARLRASGMEPGAVVAMLADPGVPFVAGVLGVLGAGGAYLPLDPSAPAARNAGLLQDSGARHLLTGAGHDTPAPDVTALPLAAPADATCTTELPAVGGGLDLAYVMFTSGSTGRPKGAMVQRSGMVNHLWAKVGDLDLAAGEVVVQNAPLTFDVSVWQMLAPLLVGGRVRVSGTEMAADPSGLFAMVREERVAVLEVVPSLLRAALDAWDLDGPAPELPELRWLMVTGEALPADLCERWHARYPRIPLMNAYGPTECSDDVTHAVIRAEDDLGGRVPIGGAVRNTRLYVLSDELQPVPAGIPGELYVGGAGVGRGYLDDPSRTAGTFMADPFGPSGSRMYRTGDRVIQRTDGQLEFIERRDHQVKIRGRRVETGEIEAVIRSLESVVDAAVAVLPDASGNPRLVGYLTGPGVDAGQVRDELAQLLPVYMIPSTWLVLDAMPLTPNGKLDRKALPQPALGGQESVRGPRTERERVLCGIYAEVLGTRDVGIDEDFFALGGDSIRSIQVVSRARSAGLALTTRDVFEHKTVAALARAAGSLDGDTTREPEDDTVGVGPYELTPIMGQLHEDTRSLTGPVVKYSQHVVVHVPAGLDAELLDAALHALVDHHDALRTRATEPAPGLWHTEVLERGALAGVRLVAGADAGGARGKDLLAFAERQAAAARARLDPGAAVMLQAVLIPPAVADRGPVGADRAVPRAPESATAGPTFGSAGNRTPGAEGTGLTFGSAGNRTSVPTGTGPAFRGAGNCATSPHGPAAADGPELPATGAGTALLVLCGHHLVVDGVSWRILLPDLAAACAALAEGRAPALDPVGTSYRAWSRLLGEQARTEVRGAELALWQGILDGPDPLVGTRRLDLEKDVYGTRRTLRLELGPDVTGPLLTDVPAAFHAEVNDVLLTGLALAVADWRRRHGHTHYAQTLIELEGHGREQLTDGLDLSRTVGWFTSAFPVRLDPGALDWDELWAGGPALATALKRVKEQLRALPDRGVGHGLLRYLNPHAARVLARHERPQLGFNYMGRFDARENRLWEPAGGDGVVGTGAHPAMPLPHLLDVTPATEDRHDGPHLIANWAWAGQAVAEDDARDIAETWFRTLDLLVRHTAEPGTGGRTPSDLPLVGLTQDEIEAYERELADAGTALTDVLPLTPLQQGLLFHADYDRDATDVYTLQIVAELEGDIDPAVLRAAGQALLDRHPNLRAAFRARATGDPVQLVPDHAELPWQETDLRDLPEPQRSAELDRITEAERTRRFDLTAPPLLRFALVTHGEGRHRFIWTSHHILVDGWSMPLLVRELFALCRTDADVTLLPDPAPYRSYLGWLTGQDREGARAAWRDALDGVDEPTLLVPADPDRAPVLPEAVHAEVPRELTAALSGWARTQGLTLNTVVQGCWALLLGRLTGRQDVVFGAVTSGRPAEVPDVESMIGMFLTTVPVRVPLDPGATLTELLHTLQDRQTALMPHEHLGLAEIHKAAGLAGEVFDTVVLFENFPLDAAGTDTGADGVRVLRTEARDARHHPLSMAVFPGDTLTLRLDYAPDRLTRADVERVALMFRHLLRTVADRPALPLARIDVTAPTTLAGPGTPGELGGLLGTWDPSIPEESLGVVERVRAVADRIPDEPAASDGTTSLTYRELVETAGGLSARLTAAGVTTGSVIAMLADPGVPFVTGVLGVLGAGGAYLPLDPAAPAARNAGLLRDSGAGHLLVGTAYEAQAREIAGDITVLVLEDTLTDRALPPAVGGGLDLAYVMFTSGSTGRPKGAMVQRSGMVNHLWAKVGDLDLAAGEVVVQNAPLTFDVSVWQMLAPLLVGGRVRVSGTEMAADPSGLFAMVREERVAVLEVVPSLLRAALDAWDLDGPAPELPDLRWLMVTGEALPADLCERWHARYPRIPLMNAYGPTECSDDVTHAVIRAEDDLGGRVPIGGAVRNTRLYVLSDELQPVPVGVPGELYVGGAGVGRGYLDDPVRTAGTFMADPFAGPGTRMYRTGDRVVQRPDGQLEFIERRDHQVKIRGRRVELGEIEAAVRGLDQVTDAAVAVVPDASGNPRLVGYLTGPGVDAGQVRDELAQLLPAYMIPSTWLVLDAMPLTPNGKLDRKALPLPERADEAERARGPRDEREEILCGILAEVLGMPAVGIDEDFFALGGDSIRSIQVVSRARTAGLALTTRDVFTHRTAAELARAAGGVEAGPAPEPEGDLIDLTDEELADLEFELSEDLS</sequence>
<evidence type="ECO:0000313" key="8">
    <source>
        <dbReference type="EMBL" id="GAA3540354.1"/>
    </source>
</evidence>
<keyword evidence="9" id="KW-1185">Reference proteome</keyword>
<dbReference type="Pfam" id="PF00668">
    <property type="entry name" value="Condensation"/>
    <property type="match status" value="3"/>
</dbReference>
<proteinExistence type="predicted"/>
<comment type="cofactor">
    <cofactor evidence="1">
        <name>pantetheine 4'-phosphate</name>
        <dbReference type="ChEBI" id="CHEBI:47942"/>
    </cofactor>
</comment>
<accession>A0ABP6VVC6</accession>
<dbReference type="Gene3D" id="3.40.50.980">
    <property type="match status" value="4"/>
</dbReference>